<evidence type="ECO:0000259" key="10">
    <source>
        <dbReference type="PROSITE" id="PS50109"/>
    </source>
</evidence>
<dbReference type="Gene3D" id="1.10.287.130">
    <property type="match status" value="1"/>
</dbReference>
<keyword evidence="9" id="KW-1133">Transmembrane helix</keyword>
<evidence type="ECO:0000256" key="6">
    <source>
        <dbReference type="ARBA" id="ARBA00022777"/>
    </source>
</evidence>
<organism evidence="11 12">
    <name type="scientific">Romboutsia lituseburensis DSM 797</name>
    <dbReference type="NCBI Taxonomy" id="1121325"/>
    <lineage>
        <taxon>Bacteria</taxon>
        <taxon>Bacillati</taxon>
        <taxon>Bacillota</taxon>
        <taxon>Clostridia</taxon>
        <taxon>Peptostreptococcales</taxon>
        <taxon>Peptostreptococcaceae</taxon>
        <taxon>Romboutsia</taxon>
    </lineage>
</organism>
<evidence type="ECO:0000256" key="2">
    <source>
        <dbReference type="ARBA" id="ARBA00012438"/>
    </source>
</evidence>
<keyword evidence="6 11" id="KW-0418">Kinase</keyword>
<dbReference type="Gene3D" id="3.30.565.10">
    <property type="entry name" value="Histidine kinase-like ATPase, C-terminal domain"/>
    <property type="match status" value="1"/>
</dbReference>
<evidence type="ECO:0000256" key="3">
    <source>
        <dbReference type="ARBA" id="ARBA00022553"/>
    </source>
</evidence>
<keyword evidence="12" id="KW-1185">Reference proteome</keyword>
<dbReference type="PRINTS" id="PR00344">
    <property type="entry name" value="BCTRLSENSOR"/>
</dbReference>
<dbReference type="PROSITE" id="PS50109">
    <property type="entry name" value="HIS_KIN"/>
    <property type="match status" value="1"/>
</dbReference>
<feature type="domain" description="Histidine kinase" evidence="10">
    <location>
        <begin position="403"/>
        <end position="631"/>
    </location>
</feature>
<dbReference type="InterPro" id="IPR003661">
    <property type="entry name" value="HisK_dim/P_dom"/>
</dbReference>
<evidence type="ECO:0000256" key="4">
    <source>
        <dbReference type="ARBA" id="ARBA00022679"/>
    </source>
</evidence>
<dbReference type="GO" id="GO:0000155">
    <property type="term" value="F:phosphorelay sensor kinase activity"/>
    <property type="evidence" value="ECO:0007669"/>
    <property type="project" value="InterPro"/>
</dbReference>
<keyword evidence="5" id="KW-0547">Nucleotide-binding</keyword>
<dbReference type="EC" id="2.7.13.3" evidence="2"/>
<dbReference type="Proteomes" id="UP000199068">
    <property type="component" value="Unassembled WGS sequence"/>
</dbReference>
<dbReference type="InterPro" id="IPR004358">
    <property type="entry name" value="Sig_transdc_His_kin-like_C"/>
</dbReference>
<keyword evidence="9" id="KW-0812">Transmembrane</keyword>
<dbReference type="InterPro" id="IPR005467">
    <property type="entry name" value="His_kinase_dom"/>
</dbReference>
<evidence type="ECO:0000256" key="1">
    <source>
        <dbReference type="ARBA" id="ARBA00000085"/>
    </source>
</evidence>
<gene>
    <name evidence="11" type="ORF">SAMN04515677_101273</name>
</gene>
<dbReference type="FunFam" id="3.30.565.10:FF:000037">
    <property type="entry name" value="Hybrid sensor histidine kinase/response regulator"/>
    <property type="match status" value="1"/>
</dbReference>
<dbReference type="PANTHER" id="PTHR43547">
    <property type="entry name" value="TWO-COMPONENT HISTIDINE KINASE"/>
    <property type="match status" value="1"/>
</dbReference>
<evidence type="ECO:0000256" key="5">
    <source>
        <dbReference type="ARBA" id="ARBA00022741"/>
    </source>
</evidence>
<evidence type="ECO:0000256" key="8">
    <source>
        <dbReference type="ARBA" id="ARBA00023012"/>
    </source>
</evidence>
<dbReference type="RefSeq" id="WP_092722101.1">
    <property type="nucleotide sequence ID" value="NZ_FNGW01000001.1"/>
</dbReference>
<keyword evidence="9" id="KW-0472">Membrane</keyword>
<dbReference type="STRING" id="1121325.SAMN04515677_101273"/>
<name>A0A1G9IJZ4_9FIRM</name>
<reference evidence="11 12" key="1">
    <citation type="submission" date="2016-10" db="EMBL/GenBank/DDBJ databases">
        <authorList>
            <person name="de Groot N.N."/>
        </authorList>
    </citation>
    <scope>NUCLEOTIDE SEQUENCE [LARGE SCALE GENOMIC DNA]</scope>
    <source>
        <strain evidence="11 12">DSM 797</strain>
    </source>
</reference>
<dbReference type="CDD" id="cd00082">
    <property type="entry name" value="HisKA"/>
    <property type="match status" value="1"/>
</dbReference>
<evidence type="ECO:0000313" key="12">
    <source>
        <dbReference type="Proteomes" id="UP000199068"/>
    </source>
</evidence>
<accession>A0A1G9IJZ4</accession>
<keyword evidence="4" id="KW-0808">Transferase</keyword>
<dbReference type="InterPro" id="IPR036097">
    <property type="entry name" value="HisK_dim/P_sf"/>
</dbReference>
<protein>
    <recommendedName>
        <fullName evidence="2">histidine kinase</fullName>
        <ecNumber evidence="2">2.7.13.3</ecNumber>
    </recommendedName>
</protein>
<dbReference type="Pfam" id="PF02518">
    <property type="entry name" value="HATPase_c"/>
    <property type="match status" value="1"/>
</dbReference>
<dbReference type="InterPro" id="IPR036890">
    <property type="entry name" value="HATPase_C_sf"/>
</dbReference>
<dbReference type="SMART" id="SM00388">
    <property type="entry name" value="HisKA"/>
    <property type="match status" value="1"/>
</dbReference>
<proteinExistence type="predicted"/>
<keyword evidence="8" id="KW-0902">Two-component regulatory system</keyword>
<keyword evidence="3" id="KW-0597">Phosphoprotein</keyword>
<evidence type="ECO:0000256" key="7">
    <source>
        <dbReference type="ARBA" id="ARBA00022840"/>
    </source>
</evidence>
<evidence type="ECO:0000313" key="11">
    <source>
        <dbReference type="EMBL" id="SDL25233.1"/>
    </source>
</evidence>
<dbReference type="InterPro" id="IPR003594">
    <property type="entry name" value="HATPase_dom"/>
</dbReference>
<dbReference type="Pfam" id="PF00512">
    <property type="entry name" value="HisKA"/>
    <property type="match status" value="1"/>
</dbReference>
<feature type="transmembrane region" description="Helical" evidence="9">
    <location>
        <begin position="351"/>
        <end position="370"/>
    </location>
</feature>
<keyword evidence="7" id="KW-0067">ATP-binding</keyword>
<dbReference type="PANTHER" id="PTHR43547:SF2">
    <property type="entry name" value="HYBRID SIGNAL TRANSDUCTION HISTIDINE KINASE C"/>
    <property type="match status" value="1"/>
</dbReference>
<dbReference type="SMART" id="SM00387">
    <property type="entry name" value="HATPase_c"/>
    <property type="match status" value="1"/>
</dbReference>
<dbReference type="SUPFAM" id="SSF47384">
    <property type="entry name" value="Homodimeric domain of signal transducing histidine kinase"/>
    <property type="match status" value="1"/>
</dbReference>
<evidence type="ECO:0000256" key="9">
    <source>
        <dbReference type="SAM" id="Phobius"/>
    </source>
</evidence>
<comment type="catalytic activity">
    <reaction evidence="1">
        <text>ATP + protein L-histidine = ADP + protein N-phospho-L-histidine.</text>
        <dbReference type="EC" id="2.7.13.3"/>
    </reaction>
</comment>
<dbReference type="EMBL" id="FNGW01000001">
    <property type="protein sequence ID" value="SDL25233.1"/>
    <property type="molecule type" value="Genomic_DNA"/>
</dbReference>
<sequence>MKKGKIKLSIIIFISFLFAFVPKTSNAEERKDILFISSYSPKFISFNDQLGGMAKSLDERYDVTIEYLDVKKFRGEDFEENFYNYLKLKFENYGKFDAVILGDDAALSFALKYRDSLFKDMPAVFFGATDENNIKLAKQKNISGVIEYASIYETVDFIGKIYGGHKNIILLTGDSLVYNKEITDFYKLKDKYKNFDFTNISIPNKVNDSFLDKLSKIDSRNDVVLFVYPYRDSIQSPLSVKDAIEVVKNNISAPVFTTLNYDIMDSIVNGTNIIGGKVIDHQNQALLASNLLNNMLTNNTNECKIIYPKESNLWMFNYSNLKRNNIFEGNIPSDSIVLNKPIPFWNRYKDLLFPVIFVFAGLILILLALISHTFKTVKHKNELRKAMKIAEDANIAKSNFIATISHELRTPVAVITSANQLLKILLTKNDLHNQIPYKTMESIDSNLDIINQNSNRLLRLINNVIDVAKIDSGFVCLKPQKVNIINLVEESVLSVIPYANSKELDIVFDTNTEELDMVVDPEKIERIVLNLLSNAIKFSKPKGVILTTIITNEQYFEFRVDDNGIGIEEENLIKIFDKFMQIDNGLTRQNEGSGIGLSIVQSFVKLHEGTIDVKSEVNIGTSFIIKLPINSNLSTQSYRDIPSLDRNTDIELSDIFK</sequence>
<dbReference type="AlphaFoldDB" id="A0A1G9IJZ4"/>
<dbReference type="SUPFAM" id="SSF55874">
    <property type="entry name" value="ATPase domain of HSP90 chaperone/DNA topoisomerase II/histidine kinase"/>
    <property type="match status" value="1"/>
</dbReference>
<dbReference type="GO" id="GO:0005524">
    <property type="term" value="F:ATP binding"/>
    <property type="evidence" value="ECO:0007669"/>
    <property type="project" value="UniProtKB-KW"/>
</dbReference>